<reference evidence="1" key="1">
    <citation type="submission" date="2020-04" db="EMBL/GenBank/DDBJ databases">
        <authorList>
            <person name="Chiriac C."/>
            <person name="Salcher M."/>
            <person name="Ghai R."/>
            <person name="Kavagutti S V."/>
        </authorList>
    </citation>
    <scope>NUCLEOTIDE SEQUENCE</scope>
</reference>
<evidence type="ECO:0000313" key="1">
    <source>
        <dbReference type="EMBL" id="CAB4160159.1"/>
    </source>
</evidence>
<accession>A0A6J5NL90</accession>
<dbReference type="EMBL" id="LR796697">
    <property type="protein sequence ID" value="CAB4160159.1"/>
    <property type="molecule type" value="Genomic_DNA"/>
</dbReference>
<organism evidence="1">
    <name type="scientific">uncultured Caudovirales phage</name>
    <dbReference type="NCBI Taxonomy" id="2100421"/>
    <lineage>
        <taxon>Viruses</taxon>
        <taxon>Duplodnaviria</taxon>
        <taxon>Heunggongvirae</taxon>
        <taxon>Uroviricota</taxon>
        <taxon>Caudoviricetes</taxon>
        <taxon>Peduoviridae</taxon>
        <taxon>Maltschvirus</taxon>
        <taxon>Maltschvirus maltsch</taxon>
    </lineage>
</organism>
<protein>
    <submittedName>
        <fullName evidence="1">Uncharacterized protein</fullName>
    </submittedName>
</protein>
<name>A0A6J5NL90_9CAUD</name>
<gene>
    <name evidence="1" type="ORF">UFOVP723_85</name>
</gene>
<proteinExistence type="predicted"/>
<sequence>MWDNIIHWWHYTWIRNAYRNCRNGITNLWKWAPVIWQDRDWDHYYIYAVLIHKLEKQATSFAQSEYSTRSKREAEKMFLCAKLARMQQQEFYIDEFHEHCEMKYEFIPTDETKKWFTLESEIIGENFIDYFTKYSRQYRLVDKTDKDTEDIAREIAYKNQERSRKLLFKIMEQNIERWWD</sequence>